<gene>
    <name evidence="1" type="ORF">LCGC14_1503080</name>
</gene>
<comment type="caution">
    <text evidence="1">The sequence shown here is derived from an EMBL/GenBank/DDBJ whole genome shotgun (WGS) entry which is preliminary data.</text>
</comment>
<organism evidence="1">
    <name type="scientific">marine sediment metagenome</name>
    <dbReference type="NCBI Taxonomy" id="412755"/>
    <lineage>
        <taxon>unclassified sequences</taxon>
        <taxon>metagenomes</taxon>
        <taxon>ecological metagenomes</taxon>
    </lineage>
</organism>
<dbReference type="EMBL" id="LAZR01010934">
    <property type="protein sequence ID" value="KKM64267.1"/>
    <property type="molecule type" value="Genomic_DNA"/>
</dbReference>
<dbReference type="AlphaFoldDB" id="A0A0F9M506"/>
<sequence length="423" mass="47092">MATNSLLFASKEKFQITPTGAVVPTVPVADTPDSGAVITSEPARQQFDTDVERVETAELQFASSDTATITPTGAITFKSPNVAFQSLVDQTNQLIESTKESGAITPETQDKINQVSNFEAEKTQAIADAREAIDKKDATASREATARADEIEAQQKSIVTQLIEEMREARAGFIESLAPTERETELRRSLRTLRTERQLLPLELRQEGISAAGIEARQVGDERVRAIQEGNLLFELGLEQEARQFKTLAAEKQLGFIQDDLDLQFKIEEGIRAEEKNILKEARALRKESLSAMSDIVESFEGLAFEDLDAETQAELLDTAKNFGIPVNLLSAAMKNAKQQQIFDRSIKERTREVAETRERRLGEEEEKIPTFEEFLTEAQEEAAQTFTQKTRDELRKIYDEEVAKLKTGTKAPSGGALDFENL</sequence>
<reference evidence="1" key="1">
    <citation type="journal article" date="2015" name="Nature">
        <title>Complex archaea that bridge the gap between prokaryotes and eukaryotes.</title>
        <authorList>
            <person name="Spang A."/>
            <person name="Saw J.H."/>
            <person name="Jorgensen S.L."/>
            <person name="Zaremba-Niedzwiedzka K."/>
            <person name="Martijn J."/>
            <person name="Lind A.E."/>
            <person name="van Eijk R."/>
            <person name="Schleper C."/>
            <person name="Guy L."/>
            <person name="Ettema T.J."/>
        </authorList>
    </citation>
    <scope>NUCLEOTIDE SEQUENCE</scope>
</reference>
<name>A0A0F9M506_9ZZZZ</name>
<proteinExistence type="predicted"/>
<protein>
    <submittedName>
        <fullName evidence="1">Uncharacterized protein</fullName>
    </submittedName>
</protein>
<evidence type="ECO:0000313" key="1">
    <source>
        <dbReference type="EMBL" id="KKM64267.1"/>
    </source>
</evidence>
<accession>A0A0F9M506</accession>